<gene>
    <name evidence="1" type="ORF">GJA_3894</name>
</gene>
<protein>
    <submittedName>
        <fullName evidence="1">Uncharacterized protein</fullName>
    </submittedName>
</protein>
<keyword evidence="2" id="KW-1185">Reference proteome</keyword>
<proteinExistence type="predicted"/>
<dbReference type="EMBL" id="HG322949">
    <property type="protein sequence ID" value="CDG84505.1"/>
    <property type="molecule type" value="Genomic_DNA"/>
</dbReference>
<dbReference type="HOGENOM" id="CLU_3252711_0_0_4"/>
<evidence type="ECO:0000313" key="2">
    <source>
        <dbReference type="Proteomes" id="UP000027604"/>
    </source>
</evidence>
<name>W0VAA0_9BURK</name>
<accession>W0VAA0</accession>
<dbReference type="PATRIC" id="fig|1349767.4.peg.479"/>
<reference evidence="1 2" key="1">
    <citation type="journal article" date="2015" name="Genome Announc.">
        <title>Genome Sequence of Mushroom Soft-Rot Pathogen Janthinobacterium agaricidamnosum.</title>
        <authorList>
            <person name="Graupner K."/>
            <person name="Lackner G."/>
            <person name="Hertweck C."/>
        </authorList>
    </citation>
    <scope>NUCLEOTIDE SEQUENCE [LARGE SCALE GENOMIC DNA]</scope>
    <source>
        <strain evidence="2">NBRC 102515 / DSM 9628</strain>
    </source>
</reference>
<dbReference type="STRING" id="1349767.GJA_3894"/>
<organism evidence="1 2">
    <name type="scientific">Janthinobacterium agaricidamnosum NBRC 102515 = DSM 9628</name>
    <dbReference type="NCBI Taxonomy" id="1349767"/>
    <lineage>
        <taxon>Bacteria</taxon>
        <taxon>Pseudomonadati</taxon>
        <taxon>Pseudomonadota</taxon>
        <taxon>Betaproteobacteria</taxon>
        <taxon>Burkholderiales</taxon>
        <taxon>Oxalobacteraceae</taxon>
        <taxon>Janthinobacterium</taxon>
    </lineage>
</organism>
<dbReference type="KEGG" id="jag:GJA_3894"/>
<dbReference type="AlphaFoldDB" id="W0VAA0"/>
<evidence type="ECO:0000313" key="1">
    <source>
        <dbReference type="EMBL" id="CDG84505.1"/>
    </source>
</evidence>
<sequence length="42" mass="4823">MLAFMHHLATSARMPNVFDKQYWHLSELNKLDADSPAPSQHS</sequence>
<dbReference type="Proteomes" id="UP000027604">
    <property type="component" value="Chromosome I"/>
</dbReference>